<dbReference type="OrthoDB" id="3257981at2759"/>
<dbReference type="Gene3D" id="3.20.20.80">
    <property type="entry name" value="Glycosidases"/>
    <property type="match status" value="1"/>
</dbReference>
<name>A0A4S8LYV4_DENBC</name>
<dbReference type="InterPro" id="IPR005197">
    <property type="entry name" value="Glyco_hydro_71"/>
</dbReference>
<evidence type="ECO:0000313" key="2">
    <source>
        <dbReference type="Proteomes" id="UP000297245"/>
    </source>
</evidence>
<dbReference type="Proteomes" id="UP000297245">
    <property type="component" value="Unassembled WGS sequence"/>
</dbReference>
<keyword evidence="2" id="KW-1185">Reference proteome</keyword>
<dbReference type="Pfam" id="PF03659">
    <property type="entry name" value="Glyco_hydro_71"/>
    <property type="match status" value="1"/>
</dbReference>
<evidence type="ECO:0000313" key="1">
    <source>
        <dbReference type="EMBL" id="THU94929.1"/>
    </source>
</evidence>
<dbReference type="GO" id="GO:0051118">
    <property type="term" value="F:glucan endo-1,3-alpha-glucosidase activity"/>
    <property type="evidence" value="ECO:0007669"/>
    <property type="project" value="InterPro"/>
</dbReference>
<gene>
    <name evidence="1" type="ORF">K435DRAFT_898411</name>
</gene>
<accession>A0A4S8LYV4</accession>
<reference evidence="1 2" key="1">
    <citation type="journal article" date="2019" name="Nat. Ecol. Evol.">
        <title>Megaphylogeny resolves global patterns of mushroom evolution.</title>
        <authorList>
            <person name="Varga T."/>
            <person name="Krizsan K."/>
            <person name="Foldi C."/>
            <person name="Dima B."/>
            <person name="Sanchez-Garcia M."/>
            <person name="Sanchez-Ramirez S."/>
            <person name="Szollosi G.J."/>
            <person name="Szarkandi J.G."/>
            <person name="Papp V."/>
            <person name="Albert L."/>
            <person name="Andreopoulos W."/>
            <person name="Angelini C."/>
            <person name="Antonin V."/>
            <person name="Barry K.W."/>
            <person name="Bougher N.L."/>
            <person name="Buchanan P."/>
            <person name="Buyck B."/>
            <person name="Bense V."/>
            <person name="Catcheside P."/>
            <person name="Chovatia M."/>
            <person name="Cooper J."/>
            <person name="Damon W."/>
            <person name="Desjardin D."/>
            <person name="Finy P."/>
            <person name="Geml J."/>
            <person name="Haridas S."/>
            <person name="Hughes K."/>
            <person name="Justo A."/>
            <person name="Karasinski D."/>
            <person name="Kautmanova I."/>
            <person name="Kiss B."/>
            <person name="Kocsube S."/>
            <person name="Kotiranta H."/>
            <person name="LaButti K.M."/>
            <person name="Lechner B.E."/>
            <person name="Liimatainen K."/>
            <person name="Lipzen A."/>
            <person name="Lukacs Z."/>
            <person name="Mihaltcheva S."/>
            <person name="Morgado L.N."/>
            <person name="Niskanen T."/>
            <person name="Noordeloos M.E."/>
            <person name="Ohm R.A."/>
            <person name="Ortiz-Santana B."/>
            <person name="Ovrebo C."/>
            <person name="Racz N."/>
            <person name="Riley R."/>
            <person name="Savchenko A."/>
            <person name="Shiryaev A."/>
            <person name="Soop K."/>
            <person name="Spirin V."/>
            <person name="Szebenyi C."/>
            <person name="Tomsovsky M."/>
            <person name="Tulloss R.E."/>
            <person name="Uehling J."/>
            <person name="Grigoriev I.V."/>
            <person name="Vagvolgyi C."/>
            <person name="Papp T."/>
            <person name="Martin F.M."/>
            <person name="Miettinen O."/>
            <person name="Hibbett D.S."/>
            <person name="Nagy L.G."/>
        </authorList>
    </citation>
    <scope>NUCLEOTIDE SEQUENCE [LARGE SCALE GENOMIC DNA]</scope>
    <source>
        <strain evidence="1 2">CBS 962.96</strain>
    </source>
</reference>
<protein>
    <submittedName>
        <fullName evidence="1">Uncharacterized protein</fullName>
    </submittedName>
</protein>
<dbReference type="EMBL" id="ML179213">
    <property type="protein sequence ID" value="THU94929.1"/>
    <property type="molecule type" value="Genomic_DNA"/>
</dbReference>
<proteinExistence type="predicted"/>
<dbReference type="AlphaFoldDB" id="A0A4S8LYV4"/>
<organism evidence="1 2">
    <name type="scientific">Dendrothele bispora (strain CBS 962.96)</name>
    <dbReference type="NCBI Taxonomy" id="1314807"/>
    <lineage>
        <taxon>Eukaryota</taxon>
        <taxon>Fungi</taxon>
        <taxon>Dikarya</taxon>
        <taxon>Basidiomycota</taxon>
        <taxon>Agaricomycotina</taxon>
        <taxon>Agaricomycetes</taxon>
        <taxon>Agaricomycetidae</taxon>
        <taxon>Agaricales</taxon>
        <taxon>Agaricales incertae sedis</taxon>
        <taxon>Dendrothele</taxon>
    </lineage>
</organism>
<sequence>MIHHLNVFVGVRDAVALNIGSDYWQFEQLESAYDAAISLEAATTTSRRPQANAIKLFISFDYTAFPCDVSRTIDMVNYFRDHPAQFKYDGKPMISSYSGTCLGVDGWKRVRNETGGYLMPFTYEDYQELREGRSWGIFDSWYCWGCAWPQGNYSKNVSSSPRPSNF</sequence>